<feature type="domain" description="TRAM" evidence="6">
    <location>
        <begin position="5"/>
        <end position="63"/>
    </location>
</feature>
<dbReference type="SUPFAM" id="SSF53335">
    <property type="entry name" value="S-adenosyl-L-methionine-dependent methyltransferases"/>
    <property type="match status" value="1"/>
</dbReference>
<dbReference type="EMBL" id="AGCK01000019">
    <property type="protein sequence ID" value="EHM54996.1"/>
    <property type="molecule type" value="Genomic_DNA"/>
</dbReference>
<dbReference type="PANTHER" id="PTHR11061">
    <property type="entry name" value="RNA M5U METHYLTRANSFERASE"/>
    <property type="match status" value="1"/>
</dbReference>
<feature type="binding site" evidence="4">
    <location>
        <position position="282"/>
    </location>
    <ligand>
        <name>S-adenosyl-L-methionine</name>
        <dbReference type="ChEBI" id="CHEBI:59789"/>
    </ligand>
</feature>
<name>G9YL22_FLAPL</name>
<dbReference type="GeneID" id="63971663"/>
<proteinExistence type="inferred from homology"/>
<dbReference type="GO" id="GO:0070475">
    <property type="term" value="P:rRNA base methylation"/>
    <property type="evidence" value="ECO:0007669"/>
    <property type="project" value="TreeGrafter"/>
</dbReference>
<evidence type="ECO:0000256" key="2">
    <source>
        <dbReference type="ARBA" id="ARBA00022679"/>
    </source>
</evidence>
<evidence type="ECO:0000313" key="7">
    <source>
        <dbReference type="EMBL" id="EHM54996.1"/>
    </source>
</evidence>
<keyword evidence="3 4" id="KW-0949">S-adenosyl-L-methionine</keyword>
<dbReference type="InterPro" id="IPR010280">
    <property type="entry name" value="U5_MeTrfase_fam"/>
</dbReference>
<dbReference type="Gene3D" id="3.40.50.150">
    <property type="entry name" value="Vaccinia Virus protein VP39"/>
    <property type="match status" value="1"/>
</dbReference>
<dbReference type="InterPro" id="IPR030390">
    <property type="entry name" value="MeTrfase_TrmA_AS"/>
</dbReference>
<dbReference type="Proteomes" id="UP000004459">
    <property type="component" value="Unassembled WGS sequence"/>
</dbReference>
<sequence>MDNGKPREGQLCRLVIDGYASDGAGVARLDGMVVFVQGGIRGEACDVRLTHVGRSALWGRVEEVVNPSPARIFPRCLHYTKCGGCQFRHMNYAEELEAKRIRVEDALRRLGGADIHVSAILGAEQVDRYRNKAQFPVAKGPRIGFYRPRSHDVIDVDDCLLQGEAAARLRGAVKEWMAEYSIPAYNERTFTGLVRHVYVRTNRAGRSLCCLLVNGRGVPREAELVRALRRAEPNLAGIVLGVNEKHNNVILGDSYRALWGEDFLSDTLCGLTFRLSVPSFYQVNPAQTEVLYGKALEFAGLTGAETVLDLYCGIGTISLVMARKAGMVWGAEVVPQAVDDAIANAQRNHIGNARFLCADAGEAARYLEGEGVRPDVVCVDPPRKGLAEDVVDTIADMGPQRVVYVSCDPGTLGRDVKRFAGRGYTLKKAVAVDMFPRTAHVETVVLLSKGEVDSKKIRVEFSLEDMDMSEFQDGATYTQIKDYVLEHSGLKVSNLYISQIKRKCGIEVGKNYNLPKSEDSRQPMCPPEKEKAIREAFKYFGMI</sequence>
<dbReference type="PATRIC" id="fig|411475.3.peg.156"/>
<dbReference type="Gene3D" id="2.40.50.1070">
    <property type="match status" value="1"/>
</dbReference>
<dbReference type="AlphaFoldDB" id="G9YL22"/>
<reference evidence="7 8" key="1">
    <citation type="submission" date="2011-08" db="EMBL/GenBank/DDBJ databases">
        <authorList>
            <person name="Weinstock G."/>
            <person name="Sodergren E."/>
            <person name="Clifton S."/>
            <person name="Fulton L."/>
            <person name="Fulton B."/>
            <person name="Courtney L."/>
            <person name="Fronick C."/>
            <person name="Harrison M."/>
            <person name="Strong C."/>
            <person name="Farmer C."/>
            <person name="Delahaunty K."/>
            <person name="Markovic C."/>
            <person name="Hall O."/>
            <person name="Minx P."/>
            <person name="Tomlinson C."/>
            <person name="Mitreva M."/>
            <person name="Hou S."/>
            <person name="Chen J."/>
            <person name="Wollam A."/>
            <person name="Pepin K.H."/>
            <person name="Johnson M."/>
            <person name="Bhonagiri V."/>
            <person name="Zhang X."/>
            <person name="Suruliraj S."/>
            <person name="Warren W."/>
            <person name="Chinwalla A."/>
            <person name="Mardis E.R."/>
            <person name="Wilson R.K."/>
        </authorList>
    </citation>
    <scope>NUCLEOTIDE SEQUENCE [LARGE SCALE GENOMIC DNA]</scope>
    <source>
        <strain evidence="7 8">ATCC 29863</strain>
    </source>
</reference>
<accession>G9YL22</accession>
<evidence type="ECO:0000256" key="4">
    <source>
        <dbReference type="PROSITE-ProRule" id="PRU01024"/>
    </source>
</evidence>
<comment type="similarity">
    <text evidence="4">Belongs to the class I-like SAM-binding methyltransferase superfamily. RNA M5U methyltransferase family.</text>
</comment>
<dbReference type="PANTHER" id="PTHR11061:SF30">
    <property type="entry name" value="TRNA (URACIL(54)-C(5))-METHYLTRANSFERASE"/>
    <property type="match status" value="1"/>
</dbReference>
<evidence type="ECO:0000313" key="8">
    <source>
        <dbReference type="Proteomes" id="UP000004459"/>
    </source>
</evidence>
<dbReference type="GO" id="GO:0070041">
    <property type="term" value="F:rRNA (uridine-C5-)-methyltransferase activity"/>
    <property type="evidence" value="ECO:0007669"/>
    <property type="project" value="TreeGrafter"/>
</dbReference>
<dbReference type="PROSITE" id="PS50926">
    <property type="entry name" value="TRAM"/>
    <property type="match status" value="1"/>
</dbReference>
<gene>
    <name evidence="7" type="ORF">HMPREF0372_00185</name>
</gene>
<dbReference type="Pfam" id="PF05958">
    <property type="entry name" value="tRNA_U5-meth_tr"/>
    <property type="match status" value="1"/>
</dbReference>
<dbReference type="PROSITE" id="PS51687">
    <property type="entry name" value="SAM_MT_RNA_M5U"/>
    <property type="match status" value="1"/>
</dbReference>
<feature type="active site" description="Nucleophile" evidence="4">
    <location>
        <position position="407"/>
    </location>
</feature>
<feature type="binding site" evidence="4">
    <location>
        <position position="311"/>
    </location>
    <ligand>
        <name>S-adenosyl-L-methionine</name>
        <dbReference type="ChEBI" id="CHEBI:59789"/>
    </ligand>
</feature>
<dbReference type="InterPro" id="IPR012340">
    <property type="entry name" value="NA-bd_OB-fold"/>
</dbReference>
<dbReference type="HOGENOM" id="CLU_014689_7_0_9"/>
<dbReference type="InterPro" id="IPR029063">
    <property type="entry name" value="SAM-dependent_MTases_sf"/>
</dbReference>
<dbReference type="PROSITE" id="PS01230">
    <property type="entry name" value="TRMA_1"/>
    <property type="match status" value="1"/>
</dbReference>
<dbReference type="SUPFAM" id="SSF50249">
    <property type="entry name" value="Nucleic acid-binding proteins"/>
    <property type="match status" value="1"/>
</dbReference>
<organism evidence="7 8">
    <name type="scientific">Flavonifractor plautii ATCC 29863</name>
    <dbReference type="NCBI Taxonomy" id="411475"/>
    <lineage>
        <taxon>Bacteria</taxon>
        <taxon>Bacillati</taxon>
        <taxon>Bacillota</taxon>
        <taxon>Clostridia</taxon>
        <taxon>Eubacteriales</taxon>
        <taxon>Oscillospiraceae</taxon>
        <taxon>Flavonifractor</taxon>
    </lineage>
</organism>
<feature type="binding site" evidence="4">
    <location>
        <position position="380"/>
    </location>
    <ligand>
        <name>S-adenosyl-L-methionine</name>
        <dbReference type="ChEBI" id="CHEBI:59789"/>
    </ligand>
</feature>
<evidence type="ECO:0000256" key="5">
    <source>
        <dbReference type="PROSITE-ProRule" id="PRU10015"/>
    </source>
</evidence>
<keyword evidence="1 4" id="KW-0489">Methyltransferase</keyword>
<feature type="binding site" evidence="4">
    <location>
        <position position="332"/>
    </location>
    <ligand>
        <name>S-adenosyl-L-methionine</name>
        <dbReference type="ChEBI" id="CHEBI:59789"/>
    </ligand>
</feature>
<evidence type="ECO:0000256" key="1">
    <source>
        <dbReference type="ARBA" id="ARBA00022603"/>
    </source>
</evidence>
<comment type="caution">
    <text evidence="7">The sequence shown here is derived from an EMBL/GenBank/DDBJ whole genome shotgun (WGS) entry which is preliminary data.</text>
</comment>
<protein>
    <submittedName>
        <fullName evidence="7">23S rRNA (Uracil-5-)-methyltransferase RumA</fullName>
    </submittedName>
</protein>
<evidence type="ECO:0000259" key="6">
    <source>
        <dbReference type="PROSITE" id="PS50926"/>
    </source>
</evidence>
<dbReference type="STRING" id="292800.A4U99_17370"/>
<keyword evidence="2 4" id="KW-0808">Transferase</keyword>
<dbReference type="InterPro" id="IPR002792">
    <property type="entry name" value="TRAM_dom"/>
</dbReference>
<dbReference type="CDD" id="cd02440">
    <property type="entry name" value="AdoMet_MTases"/>
    <property type="match status" value="1"/>
</dbReference>
<dbReference type="NCBIfam" id="TIGR00479">
    <property type="entry name" value="rumA"/>
    <property type="match status" value="1"/>
</dbReference>
<evidence type="ECO:0000256" key="3">
    <source>
        <dbReference type="ARBA" id="ARBA00022691"/>
    </source>
</evidence>
<dbReference type="FunFam" id="3.40.50.150:FF:000009">
    <property type="entry name" value="23S rRNA (Uracil(1939)-C(5))-methyltransferase RlmD"/>
    <property type="match status" value="1"/>
</dbReference>
<dbReference type="Gene3D" id="2.40.50.140">
    <property type="entry name" value="Nucleic acid-binding proteins"/>
    <property type="match status" value="1"/>
</dbReference>
<feature type="active site" evidence="5">
    <location>
        <position position="407"/>
    </location>
</feature>
<dbReference type="FunFam" id="2.40.50.1070:FF:000003">
    <property type="entry name" value="23S rRNA (Uracil-5-)-methyltransferase RumA"/>
    <property type="match status" value="1"/>
</dbReference>
<dbReference type="RefSeq" id="WP_007488103.1">
    <property type="nucleotide sequence ID" value="NZ_JH417634.1"/>
</dbReference>